<keyword evidence="1" id="KW-1133">Transmembrane helix</keyword>
<evidence type="ECO:0000256" key="1">
    <source>
        <dbReference type="SAM" id="Phobius"/>
    </source>
</evidence>
<gene>
    <name evidence="2" type="ORF">SAMN04489757_101177</name>
</gene>
<keyword evidence="1" id="KW-0812">Transmembrane</keyword>
<dbReference type="OrthoDB" id="9985813at2"/>
<evidence type="ECO:0000313" key="3">
    <source>
        <dbReference type="Proteomes" id="UP000198806"/>
    </source>
</evidence>
<feature type="transmembrane region" description="Helical" evidence="1">
    <location>
        <begin position="70"/>
        <end position="93"/>
    </location>
</feature>
<reference evidence="2 3" key="1">
    <citation type="submission" date="2016-10" db="EMBL/GenBank/DDBJ databases">
        <authorList>
            <person name="de Groot N.N."/>
        </authorList>
    </citation>
    <scope>NUCLEOTIDE SEQUENCE [LARGE SCALE GENOMIC DNA]</scope>
    <source>
        <strain evidence="2 3">DSM 1283</strain>
    </source>
</reference>
<organism evidence="2 3">
    <name type="scientific">Anaerocolumna aminovalerica</name>
    <dbReference type="NCBI Taxonomy" id="1527"/>
    <lineage>
        <taxon>Bacteria</taxon>
        <taxon>Bacillati</taxon>
        <taxon>Bacillota</taxon>
        <taxon>Clostridia</taxon>
        <taxon>Lachnospirales</taxon>
        <taxon>Lachnospiraceae</taxon>
        <taxon>Anaerocolumna</taxon>
    </lineage>
</organism>
<keyword evidence="3" id="KW-1185">Reference proteome</keyword>
<dbReference type="AlphaFoldDB" id="A0A1I5BRX3"/>
<dbReference type="EMBL" id="FOWD01000001">
    <property type="protein sequence ID" value="SFN77449.1"/>
    <property type="molecule type" value="Genomic_DNA"/>
</dbReference>
<name>A0A1I5BRX3_9FIRM</name>
<keyword evidence="1" id="KW-0472">Membrane</keyword>
<sequence>MTKELGFNMGVLKILAIFLIIYLVTRLLFKYLIKSNKIKSSKISRIFYTDDEKFIINWEKNRKKGKLMYILYNLIITSIIIFVTSIIYLVVTGSGFNKLTISFLPAFCGTLIGNIIGLPSRWDMNEEKYYNLLNNK</sequence>
<proteinExistence type="predicted"/>
<evidence type="ECO:0000313" key="2">
    <source>
        <dbReference type="EMBL" id="SFN77449.1"/>
    </source>
</evidence>
<accession>A0A1I5BRX3</accession>
<dbReference type="Proteomes" id="UP000198806">
    <property type="component" value="Unassembled WGS sequence"/>
</dbReference>
<feature type="transmembrane region" description="Helical" evidence="1">
    <location>
        <begin position="12"/>
        <end position="33"/>
    </location>
</feature>
<protein>
    <submittedName>
        <fullName evidence="2">Uncharacterized protein</fullName>
    </submittedName>
</protein>
<dbReference type="RefSeq" id="WP_091683651.1">
    <property type="nucleotide sequence ID" value="NZ_BAABFM010000003.1"/>
</dbReference>
<feature type="transmembrane region" description="Helical" evidence="1">
    <location>
        <begin position="99"/>
        <end position="118"/>
    </location>
</feature>